<accession>B7KW04</accession>
<protein>
    <submittedName>
        <fullName evidence="2">Peptidase S1 and S6 chymotrypsin/Hap</fullName>
    </submittedName>
</protein>
<feature type="compositionally biased region" description="Pro residues" evidence="1">
    <location>
        <begin position="309"/>
        <end position="325"/>
    </location>
</feature>
<dbReference type="Pfam" id="PF13365">
    <property type="entry name" value="Trypsin_2"/>
    <property type="match status" value="1"/>
</dbReference>
<dbReference type="KEGG" id="mch:Mchl_1966"/>
<feature type="compositionally biased region" description="Low complexity" evidence="1">
    <location>
        <begin position="284"/>
        <end position="308"/>
    </location>
</feature>
<gene>
    <name evidence="2" type="ordered locus">Mchl_1966</name>
</gene>
<sequence>MAAQFFVRSQTLRGIALVEIDGQPVIERHKLLAGVIQERYGRAAAGLLAEPRLTRGNGVAESRIDWYCNFDGVVQPLDDLDPGSAAAVKRTLGERAKAIAALSSDPALGAFFGASLNIPSLDSIVCVGGEPVLVGWGTLPLATLQDRQARQRLYASGLAPFVPGIALPPVSRPEWRQAFSEVEPTITGTGSAPPLQPPRDRSVGSIRAPLLATALAGISTVVLLIPGVLRHPNREAAPGAKKEITQAILESLRKRSADLKSLLERECNDLRAGVGGVIAPAPQDVQVAPPASPPAAANPSSAAAVSPPTEAPPVPPLIATPPPTSPTDLPSRAARGVALVFRDGSQGTGFFIAPDLVVTNRHVTEGGQGTVYVASKFVGVTPARIVAESGNGEFEDFALLRVAPQANVLPFTLTSSASQLQPVVASGFPGLHQATSPAFTRAMEGDRAALQEVSPTDTRGDINTTQRQDDATTLVIHSAIISPGNSGGPLIDFCGRVVGVNTFVRVDSQMPVSAFYALGAGGLRRFLTANGVSMPIDESPCQPTTTAAAPPPSLPAAPAATAPALPRGDARPPARPKP</sequence>
<dbReference type="HOGENOM" id="CLU_439879_0_0_5"/>
<dbReference type="GO" id="GO:0006508">
    <property type="term" value="P:proteolysis"/>
    <property type="evidence" value="ECO:0007669"/>
    <property type="project" value="InterPro"/>
</dbReference>
<feature type="region of interest" description="Disordered" evidence="1">
    <location>
        <begin position="284"/>
        <end position="331"/>
    </location>
</feature>
<dbReference type="GO" id="GO:0004252">
    <property type="term" value="F:serine-type endopeptidase activity"/>
    <property type="evidence" value="ECO:0007669"/>
    <property type="project" value="InterPro"/>
</dbReference>
<dbReference type="Proteomes" id="UP000002385">
    <property type="component" value="Chromosome"/>
</dbReference>
<dbReference type="PANTHER" id="PTHR43019">
    <property type="entry name" value="SERINE ENDOPROTEASE DEGS"/>
    <property type="match status" value="1"/>
</dbReference>
<evidence type="ECO:0000313" key="2">
    <source>
        <dbReference type="EMBL" id="ACK82820.1"/>
    </source>
</evidence>
<organism evidence="2 3">
    <name type="scientific">Methylorubrum extorquens (strain CM4 / NCIMB 13688)</name>
    <name type="common">Methylobacterium extorquens</name>
    <dbReference type="NCBI Taxonomy" id="440085"/>
    <lineage>
        <taxon>Bacteria</taxon>
        <taxon>Pseudomonadati</taxon>
        <taxon>Pseudomonadota</taxon>
        <taxon>Alphaproteobacteria</taxon>
        <taxon>Hyphomicrobiales</taxon>
        <taxon>Methylobacteriaceae</taxon>
        <taxon>Methylorubrum</taxon>
    </lineage>
</organism>
<dbReference type="EMBL" id="CP001298">
    <property type="protein sequence ID" value="ACK82820.1"/>
    <property type="molecule type" value="Genomic_DNA"/>
</dbReference>
<dbReference type="AlphaFoldDB" id="B7KW04"/>
<dbReference type="PANTHER" id="PTHR43019:SF23">
    <property type="entry name" value="PROTEASE DO-LIKE 5, CHLOROPLASTIC"/>
    <property type="match status" value="1"/>
</dbReference>
<dbReference type="SUPFAM" id="SSF50494">
    <property type="entry name" value="Trypsin-like serine proteases"/>
    <property type="match status" value="1"/>
</dbReference>
<evidence type="ECO:0000313" key="3">
    <source>
        <dbReference type="Proteomes" id="UP000002385"/>
    </source>
</evidence>
<dbReference type="RefSeq" id="WP_015950548.1">
    <property type="nucleotide sequence ID" value="NC_011757.1"/>
</dbReference>
<name>B7KW04_METC4</name>
<reference evidence="3" key="1">
    <citation type="submission" date="2008-12" db="EMBL/GenBank/DDBJ databases">
        <title>Complete sequence of chromosome of Methylobacterium chloromethanicum CM4.</title>
        <authorList>
            <consortium name="US DOE Joint Genome Institute"/>
            <person name="Lucas S."/>
            <person name="Copeland A."/>
            <person name="Lapidus A."/>
            <person name="Glavina del Rio T."/>
            <person name="Dalin E."/>
            <person name="Tice H."/>
            <person name="Bruce D."/>
            <person name="Goodwin L."/>
            <person name="Pitluck S."/>
            <person name="Chertkov O."/>
            <person name="Brettin T."/>
            <person name="Detter J.C."/>
            <person name="Han C."/>
            <person name="Larimer F."/>
            <person name="Land M."/>
            <person name="Hauser L."/>
            <person name="Kyrpides N."/>
            <person name="Mikhailova N."/>
            <person name="Marx C."/>
            <person name="Richardson P."/>
        </authorList>
    </citation>
    <scope>NUCLEOTIDE SEQUENCE [LARGE SCALE GENOMIC DNA]</scope>
    <source>
        <strain evidence="3">CM4 / NCIMB 13688</strain>
    </source>
</reference>
<proteinExistence type="predicted"/>
<evidence type="ECO:0000256" key="1">
    <source>
        <dbReference type="SAM" id="MobiDB-lite"/>
    </source>
</evidence>
<dbReference type="InterPro" id="IPR009003">
    <property type="entry name" value="Peptidase_S1_PA"/>
</dbReference>
<dbReference type="Gene3D" id="2.40.10.120">
    <property type="match status" value="1"/>
</dbReference>
<dbReference type="InterPro" id="IPR001940">
    <property type="entry name" value="Peptidase_S1C"/>
</dbReference>
<reference evidence="2 3" key="2">
    <citation type="journal article" date="2012" name="J. Bacteriol.">
        <title>Complete genome sequences of six strains of the genus Methylobacterium.</title>
        <authorList>
            <person name="Marx C.J."/>
            <person name="Bringel F."/>
            <person name="Chistoserdova L."/>
            <person name="Moulin L."/>
            <person name="Farhan Ul Haque M."/>
            <person name="Fleischman D.E."/>
            <person name="Gruffaz C."/>
            <person name="Jourand P."/>
            <person name="Knief C."/>
            <person name="Lee M.C."/>
            <person name="Muller E.E."/>
            <person name="Nadalig T."/>
            <person name="Peyraud R."/>
            <person name="Roselli S."/>
            <person name="Russ L."/>
            <person name="Goodwin L.A."/>
            <person name="Ivanova N."/>
            <person name="Kyrpides N."/>
            <person name="Lajus A."/>
            <person name="Land M.L."/>
            <person name="Medigue C."/>
            <person name="Mikhailova N."/>
            <person name="Nolan M."/>
            <person name="Woyke T."/>
            <person name="Stolyar S."/>
            <person name="Vorholt J.A."/>
            <person name="Vuilleumier S."/>
        </authorList>
    </citation>
    <scope>NUCLEOTIDE SEQUENCE [LARGE SCALE GENOMIC DNA]</scope>
    <source>
        <strain evidence="3">CM4 / NCIMB 13688</strain>
    </source>
</reference>
<feature type="region of interest" description="Disordered" evidence="1">
    <location>
        <begin position="537"/>
        <end position="578"/>
    </location>
</feature>
<feature type="compositionally biased region" description="Low complexity" evidence="1">
    <location>
        <begin position="556"/>
        <end position="566"/>
    </location>
</feature>
<dbReference type="PRINTS" id="PR00834">
    <property type="entry name" value="PROTEASES2C"/>
</dbReference>